<evidence type="ECO:0000256" key="1">
    <source>
        <dbReference type="ARBA" id="ARBA00023125"/>
    </source>
</evidence>
<dbReference type="PANTHER" id="PTHR46797">
    <property type="entry name" value="HTH-TYPE TRANSCRIPTIONAL REGULATOR"/>
    <property type="match status" value="1"/>
</dbReference>
<organism evidence="4 5">
    <name type="scientific">Pedobacter segetis</name>
    <dbReference type="NCBI Taxonomy" id="2793069"/>
    <lineage>
        <taxon>Bacteria</taxon>
        <taxon>Pseudomonadati</taxon>
        <taxon>Bacteroidota</taxon>
        <taxon>Sphingobacteriia</taxon>
        <taxon>Sphingobacteriales</taxon>
        <taxon>Sphingobacteriaceae</taxon>
        <taxon>Pedobacter</taxon>
    </lineage>
</organism>
<proteinExistence type="predicted"/>
<dbReference type="SUPFAM" id="SSF47413">
    <property type="entry name" value="lambda repressor-like DNA-binding domains"/>
    <property type="match status" value="1"/>
</dbReference>
<dbReference type="InterPro" id="IPR010982">
    <property type="entry name" value="Lambda_DNA-bd_dom_sf"/>
</dbReference>
<dbReference type="RefSeq" id="WP_200585090.1">
    <property type="nucleotide sequence ID" value="NZ_JAEHFY010000006.1"/>
</dbReference>
<reference evidence="4 5" key="1">
    <citation type="submission" date="2020-12" db="EMBL/GenBank/DDBJ databases">
        <title>Bacterial novel species Pedobacter sp. SD-b isolated from soil.</title>
        <authorList>
            <person name="Jung H.-Y."/>
        </authorList>
    </citation>
    <scope>NUCLEOTIDE SEQUENCE [LARGE SCALE GENOMIC DNA]</scope>
    <source>
        <strain evidence="4 5">SD-b</strain>
    </source>
</reference>
<dbReference type="Pfam" id="PF12844">
    <property type="entry name" value="HTH_19"/>
    <property type="match status" value="1"/>
</dbReference>
<accession>A0ABS1BHE7</accession>
<evidence type="ECO:0000259" key="3">
    <source>
        <dbReference type="PROSITE" id="PS50943"/>
    </source>
</evidence>
<dbReference type="PANTHER" id="PTHR46797:SF1">
    <property type="entry name" value="METHYLPHOSPHONATE SYNTHASE"/>
    <property type="match status" value="1"/>
</dbReference>
<evidence type="ECO:0000313" key="4">
    <source>
        <dbReference type="EMBL" id="MBK0382306.1"/>
    </source>
</evidence>
<keyword evidence="5" id="KW-1185">Reference proteome</keyword>
<dbReference type="CDD" id="cd00093">
    <property type="entry name" value="HTH_XRE"/>
    <property type="match status" value="1"/>
</dbReference>
<comment type="caution">
    <text evidence="4">The sequence shown here is derived from an EMBL/GenBank/DDBJ whole genome shotgun (WGS) entry which is preliminary data.</text>
</comment>
<keyword evidence="1" id="KW-0238">DNA-binding</keyword>
<dbReference type="Proteomes" id="UP000660024">
    <property type="component" value="Unassembled WGS sequence"/>
</dbReference>
<evidence type="ECO:0000256" key="2">
    <source>
        <dbReference type="SAM" id="Coils"/>
    </source>
</evidence>
<dbReference type="Gene3D" id="1.10.260.40">
    <property type="entry name" value="lambda repressor-like DNA-binding domains"/>
    <property type="match status" value="1"/>
</dbReference>
<keyword evidence="2" id="KW-0175">Coiled coil</keyword>
<dbReference type="SMART" id="SM00530">
    <property type="entry name" value="HTH_XRE"/>
    <property type="match status" value="1"/>
</dbReference>
<dbReference type="InterPro" id="IPR050807">
    <property type="entry name" value="TransReg_Diox_bact_type"/>
</dbReference>
<dbReference type="InterPro" id="IPR001387">
    <property type="entry name" value="Cro/C1-type_HTH"/>
</dbReference>
<feature type="domain" description="HTH cro/C1-type" evidence="3">
    <location>
        <begin position="9"/>
        <end position="63"/>
    </location>
</feature>
<dbReference type="EMBL" id="JAEHFY010000006">
    <property type="protein sequence ID" value="MBK0382306.1"/>
    <property type="molecule type" value="Genomic_DNA"/>
</dbReference>
<protein>
    <submittedName>
        <fullName evidence="4">Helix-turn-helix domain-containing protein</fullName>
    </submittedName>
</protein>
<name>A0ABS1BHE7_9SPHI</name>
<gene>
    <name evidence="4" type="ORF">I5M32_04970</name>
</gene>
<feature type="coiled-coil region" evidence="2">
    <location>
        <begin position="80"/>
        <end position="107"/>
    </location>
</feature>
<evidence type="ECO:0000313" key="5">
    <source>
        <dbReference type="Proteomes" id="UP000660024"/>
    </source>
</evidence>
<dbReference type="PROSITE" id="PS50943">
    <property type="entry name" value="HTH_CROC1"/>
    <property type="match status" value="1"/>
</dbReference>
<sequence>MNQDIGAKIKKVRTEKNIKQEELAYFLRIKQSTLSKIENGNIFISFEQIINIAYYTKTPIHDFFPDNLTHLQQINFRMELQNLENDLRYQKELNAQLLKRIQNLERQLTENGITPHRKRKV</sequence>